<protein>
    <submittedName>
        <fullName evidence="3">Uncharacterized protein</fullName>
    </submittedName>
</protein>
<proteinExistence type="predicted"/>
<reference evidence="3" key="1">
    <citation type="submission" date="2020-07" db="EMBL/GenBank/DDBJ databases">
        <authorList>
            <person name="Lin J."/>
        </authorList>
    </citation>
    <scope>NUCLEOTIDE SEQUENCE</scope>
</reference>
<name>A0A6V7NSW3_ANACO</name>
<dbReference type="AlphaFoldDB" id="A0A6V7NSW3"/>
<accession>A0A6V7NSW3</accession>
<dbReference type="Pfam" id="PF03141">
    <property type="entry name" value="Methyltransf_29"/>
    <property type="match status" value="1"/>
</dbReference>
<dbReference type="GO" id="GO:0008168">
    <property type="term" value="F:methyltransferase activity"/>
    <property type="evidence" value="ECO:0007669"/>
    <property type="project" value="UniProtKB-KW"/>
</dbReference>
<feature type="compositionally biased region" description="Low complexity" evidence="2">
    <location>
        <begin position="61"/>
        <end position="76"/>
    </location>
</feature>
<gene>
    <name evidence="3" type="ORF">CB5_LOCUS4818</name>
</gene>
<keyword evidence="1" id="KW-0489">Methyltransferase</keyword>
<dbReference type="GO" id="GO:0032259">
    <property type="term" value="P:methylation"/>
    <property type="evidence" value="ECO:0007669"/>
    <property type="project" value="UniProtKB-KW"/>
</dbReference>
<keyword evidence="1" id="KW-0808">Transferase</keyword>
<organism evidence="3">
    <name type="scientific">Ananas comosus var. bracteatus</name>
    <name type="common">red pineapple</name>
    <dbReference type="NCBI Taxonomy" id="296719"/>
    <lineage>
        <taxon>Eukaryota</taxon>
        <taxon>Viridiplantae</taxon>
        <taxon>Streptophyta</taxon>
        <taxon>Embryophyta</taxon>
        <taxon>Tracheophyta</taxon>
        <taxon>Spermatophyta</taxon>
        <taxon>Magnoliopsida</taxon>
        <taxon>Liliopsida</taxon>
        <taxon>Poales</taxon>
        <taxon>Bromeliaceae</taxon>
        <taxon>Bromelioideae</taxon>
        <taxon>Ananas</taxon>
    </lineage>
</organism>
<feature type="region of interest" description="Disordered" evidence="2">
    <location>
        <begin position="58"/>
        <end position="77"/>
    </location>
</feature>
<evidence type="ECO:0000313" key="3">
    <source>
        <dbReference type="EMBL" id="CAD1821607.1"/>
    </source>
</evidence>
<dbReference type="InterPro" id="IPR004159">
    <property type="entry name" value="Put_SAM_MeTrfase"/>
</dbReference>
<dbReference type="EMBL" id="LR862141">
    <property type="protein sequence ID" value="CAD1821607.1"/>
    <property type="molecule type" value="Genomic_DNA"/>
</dbReference>
<evidence type="ECO:0000256" key="1">
    <source>
        <dbReference type="ARBA" id="ARBA00022603"/>
    </source>
</evidence>
<sequence length="146" mass="16357">MYSGVIITRPSEKVGVVGCRTHWKLCCSSHPTISTEPGPREPASDRALGGQGRLCPFGLCSTRSSRPKGSGSGRDSYPPFLTQNNLGLHFGRCEMKYVLLEMDRILHPDGYAIIRESSYFIDSIVTYAKGMRWGCQKQDTEYNIYR</sequence>
<evidence type="ECO:0000256" key="2">
    <source>
        <dbReference type="SAM" id="MobiDB-lite"/>
    </source>
</evidence>